<keyword evidence="2" id="KW-0479">Metal-binding</keyword>
<evidence type="ECO:0000256" key="6">
    <source>
        <dbReference type="ARBA" id="ARBA00023163"/>
    </source>
</evidence>
<organism evidence="11 12">
    <name type="scientific">Syncephalastrum racemosum</name>
    <name type="common">Filamentous fungus</name>
    <dbReference type="NCBI Taxonomy" id="13706"/>
    <lineage>
        <taxon>Eukaryota</taxon>
        <taxon>Fungi</taxon>
        <taxon>Fungi incertae sedis</taxon>
        <taxon>Mucoromycota</taxon>
        <taxon>Mucoromycotina</taxon>
        <taxon>Mucoromycetes</taxon>
        <taxon>Mucorales</taxon>
        <taxon>Syncephalastraceae</taxon>
        <taxon>Syncephalastrum</taxon>
    </lineage>
</organism>
<feature type="domain" description="GATA-type" evidence="10">
    <location>
        <begin position="255"/>
        <end position="308"/>
    </location>
</feature>
<dbReference type="CDD" id="cd00202">
    <property type="entry name" value="ZnF_GATA"/>
    <property type="match status" value="2"/>
</dbReference>
<dbReference type="InParanoid" id="A0A1X2HPB9"/>
<dbReference type="GO" id="GO:0000978">
    <property type="term" value="F:RNA polymerase II cis-regulatory region sequence-specific DNA binding"/>
    <property type="evidence" value="ECO:0007669"/>
    <property type="project" value="TreeGrafter"/>
</dbReference>
<dbReference type="GO" id="GO:0005634">
    <property type="term" value="C:nucleus"/>
    <property type="evidence" value="ECO:0007669"/>
    <property type="project" value="UniProtKB-SubCell"/>
</dbReference>
<evidence type="ECO:0000313" key="12">
    <source>
        <dbReference type="Proteomes" id="UP000242180"/>
    </source>
</evidence>
<feature type="domain" description="GATA-type" evidence="10">
    <location>
        <begin position="162"/>
        <end position="212"/>
    </location>
</feature>
<evidence type="ECO:0000313" key="11">
    <source>
        <dbReference type="EMBL" id="ORZ01233.1"/>
    </source>
</evidence>
<dbReference type="Gene3D" id="3.30.50.10">
    <property type="entry name" value="Erythroid Transcription Factor GATA-1, subunit A"/>
    <property type="match status" value="2"/>
</dbReference>
<feature type="region of interest" description="Disordered" evidence="9">
    <location>
        <begin position="203"/>
        <end position="248"/>
    </location>
</feature>
<dbReference type="InterPro" id="IPR000679">
    <property type="entry name" value="Znf_GATA"/>
</dbReference>
<keyword evidence="7" id="KW-0539">Nucleus</keyword>
<gene>
    <name evidence="11" type="ORF">BCR43DRAFT_486595</name>
</gene>
<sequence length="388" mass="43721">MAEHPMFSPEGFYEAKEVDHLDYPPHQYPLSHLLPIANAMPSPTSDGPGFSNFPSPTLSNDSLESLSSPSVAARNNLFFDPNALQNLPISVLQSLSMLNQYTTRDSVAMATPNLELDQFVRYDMQGNLADDACGNSHSISSDICGTSEKKQKTGSGRPPRQLECYNCHVTKTPLWRRTPDRIHSLCNACGLYYKQYGTHRPLHIRQKQQQQQQQQQQQLGSSDKRSIPSASSPPSTPPLLPPTTVGDVSTLQTPVAEDQHCANCLQTNTPLWRKNDRGESVCNACGLYAKLHHRDRPPTMRKPKVQKRRRATNAELKISTEDEVRFRALLNRMTTDHMQTFLGVLERRCAILRAVLFGEDEAPFEPSQQFSYLRQDDLIHHSSDQQQN</sequence>
<dbReference type="SUPFAM" id="SSF57716">
    <property type="entry name" value="Glucocorticoid receptor-like (DNA-binding domain)"/>
    <property type="match status" value="2"/>
</dbReference>
<keyword evidence="3 8" id="KW-0863">Zinc-finger</keyword>
<proteinExistence type="predicted"/>
<reference evidence="11 12" key="1">
    <citation type="submission" date="2016-07" db="EMBL/GenBank/DDBJ databases">
        <title>Pervasive Adenine N6-methylation of Active Genes in Fungi.</title>
        <authorList>
            <consortium name="DOE Joint Genome Institute"/>
            <person name="Mondo S.J."/>
            <person name="Dannebaum R.O."/>
            <person name="Kuo R.C."/>
            <person name="Labutti K."/>
            <person name="Haridas S."/>
            <person name="Kuo A."/>
            <person name="Salamov A."/>
            <person name="Ahrendt S.R."/>
            <person name="Lipzen A."/>
            <person name="Sullivan W."/>
            <person name="Andreopoulos W.B."/>
            <person name="Clum A."/>
            <person name="Lindquist E."/>
            <person name="Daum C."/>
            <person name="Ramamoorthy G.K."/>
            <person name="Gryganskyi A."/>
            <person name="Culley D."/>
            <person name="Magnuson J.K."/>
            <person name="James T.Y."/>
            <person name="O'Malley M.A."/>
            <person name="Stajich J.E."/>
            <person name="Spatafora J.W."/>
            <person name="Visel A."/>
            <person name="Grigoriev I.V."/>
        </authorList>
    </citation>
    <scope>NUCLEOTIDE SEQUENCE [LARGE SCALE GENOMIC DNA]</scope>
    <source>
        <strain evidence="11 12">NRRL 2496</strain>
    </source>
</reference>
<name>A0A1X2HPB9_SYNRA</name>
<feature type="compositionally biased region" description="Low complexity" evidence="9">
    <location>
        <begin position="207"/>
        <end position="218"/>
    </location>
</feature>
<feature type="region of interest" description="Disordered" evidence="9">
    <location>
        <begin position="39"/>
        <end position="62"/>
    </location>
</feature>
<keyword evidence="6" id="KW-0804">Transcription</keyword>
<evidence type="ECO:0000256" key="1">
    <source>
        <dbReference type="ARBA" id="ARBA00004123"/>
    </source>
</evidence>
<accession>A0A1X2HPB9</accession>
<feature type="region of interest" description="Disordered" evidence="9">
    <location>
        <begin position="141"/>
        <end position="162"/>
    </location>
</feature>
<dbReference type="Proteomes" id="UP000242180">
    <property type="component" value="Unassembled WGS sequence"/>
</dbReference>
<dbReference type="PROSITE" id="PS50114">
    <property type="entry name" value="GATA_ZN_FINGER_2"/>
    <property type="match status" value="2"/>
</dbReference>
<comment type="subcellular location">
    <subcellularLocation>
        <location evidence="1">Nucleus</location>
    </subcellularLocation>
</comment>
<evidence type="ECO:0000259" key="10">
    <source>
        <dbReference type="PROSITE" id="PS50114"/>
    </source>
</evidence>
<dbReference type="GO" id="GO:0045944">
    <property type="term" value="P:positive regulation of transcription by RNA polymerase II"/>
    <property type="evidence" value="ECO:0007669"/>
    <property type="project" value="TreeGrafter"/>
</dbReference>
<dbReference type="PANTHER" id="PTHR10071:SF335">
    <property type="entry name" value="IRON-SENSING TRANSCRIPTIONAL REPRESSOR-RELATED"/>
    <property type="match status" value="1"/>
</dbReference>
<dbReference type="PRINTS" id="PR00619">
    <property type="entry name" value="GATAZNFINGER"/>
</dbReference>
<evidence type="ECO:0000256" key="7">
    <source>
        <dbReference type="ARBA" id="ARBA00023242"/>
    </source>
</evidence>
<dbReference type="OrthoDB" id="515401at2759"/>
<evidence type="ECO:0000256" key="3">
    <source>
        <dbReference type="ARBA" id="ARBA00022771"/>
    </source>
</evidence>
<keyword evidence="12" id="KW-1185">Reference proteome</keyword>
<evidence type="ECO:0000256" key="8">
    <source>
        <dbReference type="PROSITE-ProRule" id="PRU00094"/>
    </source>
</evidence>
<dbReference type="AlphaFoldDB" id="A0A1X2HPB9"/>
<protein>
    <recommendedName>
        <fullName evidence="10">GATA-type domain-containing protein</fullName>
    </recommendedName>
</protein>
<dbReference type="STRING" id="13706.A0A1X2HPB9"/>
<keyword evidence="4" id="KW-0862">Zinc</keyword>
<dbReference type="SMART" id="SM00401">
    <property type="entry name" value="ZnF_GATA"/>
    <property type="match status" value="2"/>
</dbReference>
<evidence type="ECO:0000256" key="2">
    <source>
        <dbReference type="ARBA" id="ARBA00022723"/>
    </source>
</evidence>
<evidence type="ECO:0000256" key="4">
    <source>
        <dbReference type="ARBA" id="ARBA00022833"/>
    </source>
</evidence>
<dbReference type="GO" id="GO:0008270">
    <property type="term" value="F:zinc ion binding"/>
    <property type="evidence" value="ECO:0007669"/>
    <property type="project" value="UniProtKB-KW"/>
</dbReference>
<dbReference type="GO" id="GO:0000981">
    <property type="term" value="F:DNA-binding transcription factor activity, RNA polymerase II-specific"/>
    <property type="evidence" value="ECO:0007669"/>
    <property type="project" value="TreeGrafter"/>
</dbReference>
<dbReference type="EMBL" id="MCGN01000002">
    <property type="protein sequence ID" value="ORZ01233.1"/>
    <property type="molecule type" value="Genomic_DNA"/>
</dbReference>
<dbReference type="Pfam" id="PF00320">
    <property type="entry name" value="GATA"/>
    <property type="match status" value="2"/>
</dbReference>
<evidence type="ECO:0000256" key="9">
    <source>
        <dbReference type="SAM" id="MobiDB-lite"/>
    </source>
</evidence>
<comment type="caution">
    <text evidence="11">The sequence shown here is derived from an EMBL/GenBank/DDBJ whole genome shotgun (WGS) entry which is preliminary data.</text>
</comment>
<dbReference type="GO" id="GO:0000122">
    <property type="term" value="P:negative regulation of transcription by RNA polymerase II"/>
    <property type="evidence" value="ECO:0007669"/>
    <property type="project" value="TreeGrafter"/>
</dbReference>
<dbReference type="InterPro" id="IPR013088">
    <property type="entry name" value="Znf_NHR/GATA"/>
</dbReference>
<dbReference type="PANTHER" id="PTHR10071">
    <property type="entry name" value="TRANSCRIPTION FACTOR GATA FAMILY MEMBER"/>
    <property type="match status" value="1"/>
</dbReference>
<dbReference type="PROSITE" id="PS00344">
    <property type="entry name" value="GATA_ZN_FINGER_1"/>
    <property type="match status" value="1"/>
</dbReference>
<evidence type="ECO:0000256" key="5">
    <source>
        <dbReference type="ARBA" id="ARBA00023015"/>
    </source>
</evidence>
<keyword evidence="5" id="KW-0805">Transcription regulation</keyword>
<dbReference type="InterPro" id="IPR039355">
    <property type="entry name" value="Transcription_factor_GATA"/>
</dbReference>